<dbReference type="AlphaFoldDB" id="A0A517TCG4"/>
<dbReference type="KEGG" id="chya:V22_33330"/>
<feature type="signal peptide" evidence="1">
    <location>
        <begin position="1"/>
        <end position="21"/>
    </location>
</feature>
<gene>
    <name evidence="2" type="ORF">V22_33330</name>
</gene>
<protein>
    <recommendedName>
        <fullName evidence="4">Nickel uptake substrate-specific transmembrane region</fullName>
    </recommendedName>
</protein>
<keyword evidence="3" id="KW-1185">Reference proteome</keyword>
<evidence type="ECO:0000313" key="2">
    <source>
        <dbReference type="EMBL" id="QDT66069.1"/>
    </source>
</evidence>
<evidence type="ECO:0000256" key="1">
    <source>
        <dbReference type="SAM" id="SignalP"/>
    </source>
</evidence>
<feature type="chain" id="PRO_5021758365" description="Nickel uptake substrate-specific transmembrane region" evidence="1">
    <location>
        <begin position="22"/>
        <end position="154"/>
    </location>
</feature>
<proteinExistence type="predicted"/>
<dbReference type="Proteomes" id="UP000319976">
    <property type="component" value="Chromosome"/>
</dbReference>
<organism evidence="2 3">
    <name type="scientific">Calycomorphotria hydatis</name>
    <dbReference type="NCBI Taxonomy" id="2528027"/>
    <lineage>
        <taxon>Bacteria</taxon>
        <taxon>Pseudomonadati</taxon>
        <taxon>Planctomycetota</taxon>
        <taxon>Planctomycetia</taxon>
        <taxon>Planctomycetales</taxon>
        <taxon>Planctomycetaceae</taxon>
        <taxon>Calycomorphotria</taxon>
    </lineage>
</organism>
<evidence type="ECO:0000313" key="3">
    <source>
        <dbReference type="Proteomes" id="UP000319976"/>
    </source>
</evidence>
<keyword evidence="1" id="KW-0732">Signal</keyword>
<name>A0A517TCG4_9PLAN</name>
<reference evidence="2 3" key="1">
    <citation type="submission" date="2019-02" db="EMBL/GenBank/DDBJ databases">
        <title>Deep-cultivation of Planctomycetes and their phenomic and genomic characterization uncovers novel biology.</title>
        <authorList>
            <person name="Wiegand S."/>
            <person name="Jogler M."/>
            <person name="Boedeker C."/>
            <person name="Pinto D."/>
            <person name="Vollmers J."/>
            <person name="Rivas-Marin E."/>
            <person name="Kohn T."/>
            <person name="Peeters S.H."/>
            <person name="Heuer A."/>
            <person name="Rast P."/>
            <person name="Oberbeckmann S."/>
            <person name="Bunk B."/>
            <person name="Jeske O."/>
            <person name="Meyerdierks A."/>
            <person name="Storesund J.E."/>
            <person name="Kallscheuer N."/>
            <person name="Luecker S."/>
            <person name="Lage O.M."/>
            <person name="Pohl T."/>
            <person name="Merkel B.J."/>
            <person name="Hornburger P."/>
            <person name="Mueller R.-W."/>
            <person name="Bruemmer F."/>
            <person name="Labrenz M."/>
            <person name="Spormann A.M."/>
            <person name="Op den Camp H."/>
            <person name="Overmann J."/>
            <person name="Amann R."/>
            <person name="Jetten M.S.M."/>
            <person name="Mascher T."/>
            <person name="Medema M.H."/>
            <person name="Devos D.P."/>
            <person name="Kaster A.-K."/>
            <person name="Ovreas L."/>
            <person name="Rohde M."/>
            <person name="Galperin M.Y."/>
            <person name="Jogler C."/>
        </authorList>
    </citation>
    <scope>NUCLEOTIDE SEQUENCE [LARGE SCALE GENOMIC DNA]</scope>
    <source>
        <strain evidence="2 3">V22</strain>
    </source>
</reference>
<accession>A0A517TCG4</accession>
<sequence precursor="true">MNINQLSYSRLILLVSCTVLWGCGSSDGLQFAPVSGTVIVDGQPAERVIITFEPKQIGENVISGPTSIGTTDEEGKFKLFTTTGDRRPAAVVGDHVVRIQGLEQYDRDSIQDAKSLGENVPSAAIPDAYSKDGVEFTVPENGTDEAIFDIKSTE</sequence>
<evidence type="ECO:0008006" key="4">
    <source>
        <dbReference type="Google" id="ProtNLM"/>
    </source>
</evidence>
<dbReference type="EMBL" id="CP036316">
    <property type="protein sequence ID" value="QDT66069.1"/>
    <property type="molecule type" value="Genomic_DNA"/>
</dbReference>